<evidence type="ECO:0000313" key="1">
    <source>
        <dbReference type="EMBL" id="TGD21810.1"/>
    </source>
</evidence>
<comment type="caution">
    <text evidence="1">The sequence shown here is derived from an EMBL/GenBank/DDBJ whole genome shotgun (WGS) entry which is preliminary data.</text>
</comment>
<accession>A0A659S518</accession>
<dbReference type="Proteomes" id="UP000297989">
    <property type="component" value="Unassembled WGS sequence"/>
</dbReference>
<dbReference type="AlphaFoldDB" id="A0A659S518"/>
<evidence type="ECO:0000313" key="2">
    <source>
        <dbReference type="Proteomes" id="UP000297989"/>
    </source>
</evidence>
<feature type="non-terminal residue" evidence="1">
    <location>
        <position position="1"/>
    </location>
</feature>
<gene>
    <name evidence="1" type="ORF">C9F10_21740</name>
</gene>
<protein>
    <submittedName>
        <fullName evidence="1">Uncharacterized protein</fullName>
    </submittedName>
</protein>
<dbReference type="EMBL" id="PYKK01001501">
    <property type="protein sequence ID" value="TGD21810.1"/>
    <property type="molecule type" value="Genomic_DNA"/>
</dbReference>
<organism evidence="1 2">
    <name type="scientific">Salmonella enterica subsp. enterica serovar Poona</name>
    <dbReference type="NCBI Taxonomy" id="436295"/>
    <lineage>
        <taxon>Bacteria</taxon>
        <taxon>Pseudomonadati</taxon>
        <taxon>Pseudomonadota</taxon>
        <taxon>Gammaproteobacteria</taxon>
        <taxon>Enterobacterales</taxon>
        <taxon>Enterobacteriaceae</taxon>
        <taxon>Salmonella</taxon>
    </lineage>
</organism>
<name>A0A659S518_SALET</name>
<sequence>DSAHLFKNVDSKNVIFSDDGVQIILNDEKLNILLSLLNDENTAIILSKPKLEELLEIRDLLKE</sequence>
<reference evidence="1 2" key="1">
    <citation type="submission" date="2018-03" db="EMBL/GenBank/DDBJ databases">
        <title>Non-Typhoidal Salmonella genome sequencing and assembly.</title>
        <authorList>
            <person name="Matchawe C."/>
        </authorList>
    </citation>
    <scope>NUCLEOTIDE SEQUENCE [LARGE SCALE GENOMIC DNA]</scope>
    <source>
        <strain evidence="1 2">8EV</strain>
    </source>
</reference>
<proteinExistence type="predicted"/>